<name>A0A7J7L3L1_9MAGN</name>
<keyword evidence="2" id="KW-1185">Reference proteome</keyword>
<gene>
    <name evidence="1" type="ORF">GIB67_030912</name>
</gene>
<dbReference type="AlphaFoldDB" id="A0A7J7L3L1"/>
<comment type="caution">
    <text evidence="1">The sequence shown here is derived from an EMBL/GenBank/DDBJ whole genome shotgun (WGS) entry which is preliminary data.</text>
</comment>
<accession>A0A7J7L3L1</accession>
<sequence length="93" mass="10737">MLRNLLVKGSPDSHSRTMVEAEYRNVYALRGAPNDLYFATVMLAKTIKMMRANEVACLIYDFNKIRFSSWWNFLPGVANFGDLEGITAKYYLF</sequence>
<dbReference type="EMBL" id="JACGCM010002660">
    <property type="protein sequence ID" value="KAF6137148.1"/>
    <property type="molecule type" value="Genomic_DNA"/>
</dbReference>
<dbReference type="Proteomes" id="UP000541444">
    <property type="component" value="Unassembled WGS sequence"/>
</dbReference>
<proteinExistence type="predicted"/>
<evidence type="ECO:0000313" key="2">
    <source>
        <dbReference type="Proteomes" id="UP000541444"/>
    </source>
</evidence>
<reference evidence="1 2" key="1">
    <citation type="journal article" date="2020" name="IScience">
        <title>Genome Sequencing of the Endangered Kingdonia uniflora (Circaeasteraceae, Ranunculales) Reveals Potential Mechanisms of Evolutionary Specialization.</title>
        <authorList>
            <person name="Sun Y."/>
            <person name="Deng T."/>
            <person name="Zhang A."/>
            <person name="Moore M.J."/>
            <person name="Landis J.B."/>
            <person name="Lin N."/>
            <person name="Zhang H."/>
            <person name="Zhang X."/>
            <person name="Huang J."/>
            <person name="Zhang X."/>
            <person name="Sun H."/>
            <person name="Wang H."/>
        </authorList>
    </citation>
    <scope>NUCLEOTIDE SEQUENCE [LARGE SCALE GENOMIC DNA]</scope>
    <source>
        <strain evidence="1">TB1705</strain>
        <tissue evidence="1">Leaf</tissue>
    </source>
</reference>
<evidence type="ECO:0000313" key="1">
    <source>
        <dbReference type="EMBL" id="KAF6137148.1"/>
    </source>
</evidence>
<organism evidence="1 2">
    <name type="scientific">Kingdonia uniflora</name>
    <dbReference type="NCBI Taxonomy" id="39325"/>
    <lineage>
        <taxon>Eukaryota</taxon>
        <taxon>Viridiplantae</taxon>
        <taxon>Streptophyta</taxon>
        <taxon>Embryophyta</taxon>
        <taxon>Tracheophyta</taxon>
        <taxon>Spermatophyta</taxon>
        <taxon>Magnoliopsida</taxon>
        <taxon>Ranunculales</taxon>
        <taxon>Circaeasteraceae</taxon>
        <taxon>Kingdonia</taxon>
    </lineage>
</organism>
<protein>
    <submittedName>
        <fullName evidence="1">Uncharacterized protein</fullName>
    </submittedName>
</protein>